<feature type="signal peptide" evidence="1">
    <location>
        <begin position="1"/>
        <end position="20"/>
    </location>
</feature>
<feature type="domain" description="LysM" evidence="2">
    <location>
        <begin position="46"/>
        <end position="90"/>
    </location>
</feature>
<gene>
    <name evidence="3" type="ORF">R54876_GBNLAHCA_00922</name>
</gene>
<dbReference type="PROSITE" id="PS51782">
    <property type="entry name" value="LYSM"/>
    <property type="match status" value="1"/>
</dbReference>
<dbReference type="EMBL" id="CAWVOH010000002">
    <property type="protein sequence ID" value="CAK8054356.1"/>
    <property type="molecule type" value="Genomic_DNA"/>
</dbReference>
<proteinExistence type="predicted"/>
<protein>
    <submittedName>
        <fullName evidence="3">LysM repeat (LysM)</fullName>
    </submittedName>
</protein>
<dbReference type="InterPro" id="IPR036779">
    <property type="entry name" value="LysM_dom_sf"/>
</dbReference>
<dbReference type="RefSeq" id="WP_349641909.1">
    <property type="nucleotide sequence ID" value="NZ_CAWVOH010000002.1"/>
</dbReference>
<keyword evidence="1" id="KW-0732">Signal</keyword>
<dbReference type="SUPFAM" id="SSF54106">
    <property type="entry name" value="LysM domain"/>
    <property type="match status" value="1"/>
</dbReference>
<sequence>MKLASSMYLAAGLAGATVVAGQQAASADNNRTSYQASNTDQAQSLTKYQVQPGDNLYRLSLRFNTTVKNLQAINSIQNPNVIRAGAYILVPATAQAAPAAQSLQTSQPVSVEATAQPQGYFVDQAADFLTQTRQAVNQGATAVADTVSSDAEDQALQTIIFKESSGNVNARNGIYYGIGQLSPQARAQYGGNTADYNDQLQAMKGYIADRYGSATAALAHHQIYNWY</sequence>
<reference evidence="3 4" key="1">
    <citation type="submission" date="2024-01" db="EMBL/GenBank/DDBJ databases">
        <authorList>
            <person name="Botero Cardona J."/>
        </authorList>
    </citation>
    <scope>NUCLEOTIDE SEQUENCE [LARGE SCALE GENOMIC DNA]</scope>
    <source>
        <strain evidence="3 4">LMG 33000</strain>
    </source>
</reference>
<comment type="caution">
    <text evidence="3">The sequence shown here is derived from an EMBL/GenBank/DDBJ whole genome shotgun (WGS) entry which is preliminary data.</text>
</comment>
<dbReference type="Proteomes" id="UP001314241">
    <property type="component" value="Unassembled WGS sequence"/>
</dbReference>
<dbReference type="Pfam" id="PF01476">
    <property type="entry name" value="LysM"/>
    <property type="match status" value="1"/>
</dbReference>
<evidence type="ECO:0000313" key="4">
    <source>
        <dbReference type="Proteomes" id="UP001314241"/>
    </source>
</evidence>
<dbReference type="CDD" id="cd00118">
    <property type="entry name" value="LysM"/>
    <property type="match status" value="1"/>
</dbReference>
<dbReference type="SMART" id="SM00257">
    <property type="entry name" value="LysM"/>
    <property type="match status" value="1"/>
</dbReference>
<dbReference type="Gene3D" id="3.10.350.10">
    <property type="entry name" value="LysM domain"/>
    <property type="match status" value="1"/>
</dbReference>
<name>A0ABM9N5C8_9LACO</name>
<organism evidence="3 4">
    <name type="scientific">Eupransor demetentiae</name>
    <dbReference type="NCBI Taxonomy" id="3109584"/>
    <lineage>
        <taxon>Bacteria</taxon>
        <taxon>Bacillati</taxon>
        <taxon>Bacillota</taxon>
        <taxon>Bacilli</taxon>
        <taxon>Lactobacillales</taxon>
        <taxon>Lactobacillaceae</taxon>
        <taxon>Eupransor</taxon>
    </lineage>
</organism>
<feature type="chain" id="PRO_5045476355" evidence="1">
    <location>
        <begin position="21"/>
        <end position="227"/>
    </location>
</feature>
<evidence type="ECO:0000259" key="2">
    <source>
        <dbReference type="PROSITE" id="PS51782"/>
    </source>
</evidence>
<keyword evidence="4" id="KW-1185">Reference proteome</keyword>
<accession>A0ABM9N5C8</accession>
<dbReference type="InterPro" id="IPR018392">
    <property type="entry name" value="LysM"/>
</dbReference>
<evidence type="ECO:0000313" key="3">
    <source>
        <dbReference type="EMBL" id="CAK8054356.1"/>
    </source>
</evidence>
<evidence type="ECO:0000256" key="1">
    <source>
        <dbReference type="SAM" id="SignalP"/>
    </source>
</evidence>